<dbReference type="EMBL" id="CP114014">
    <property type="protein sequence ID" value="XAY07729.1"/>
    <property type="molecule type" value="Genomic_DNA"/>
</dbReference>
<proteinExistence type="predicted"/>
<reference evidence="2" key="1">
    <citation type="submission" date="2022-12" db="EMBL/GenBank/DDBJ databases">
        <title>Paraconexibacter alkalitolerans sp. nov. and Baekduia alba sp. nov., isolated from soil and emended description of the genera Paraconexibacter (Chun et al., 2020) and Baekduia (An et al., 2020).</title>
        <authorList>
            <person name="Vieira S."/>
            <person name="Huber K.J."/>
            <person name="Geppert A."/>
            <person name="Wolf J."/>
            <person name="Neumann-Schaal M."/>
            <person name="Muesken M."/>
            <person name="Overmann J."/>
        </authorList>
    </citation>
    <scope>NUCLEOTIDE SEQUENCE</scope>
    <source>
        <strain evidence="2">AEG42_29</strain>
    </source>
</reference>
<dbReference type="RefSeq" id="WP_354698920.1">
    <property type="nucleotide sequence ID" value="NZ_CP114014.1"/>
</dbReference>
<dbReference type="KEGG" id="parq:DSM112329_04619"/>
<feature type="domain" description="SnoaL-like" evidence="1">
    <location>
        <begin position="17"/>
        <end position="109"/>
    </location>
</feature>
<gene>
    <name evidence="2" type="ORF">DSM112329_04619</name>
</gene>
<name>A0AAU7B2G6_9ACTN</name>
<accession>A0AAU7B2G6</accession>
<dbReference type="Pfam" id="PF12680">
    <property type="entry name" value="SnoaL_2"/>
    <property type="match status" value="1"/>
</dbReference>
<evidence type="ECO:0000259" key="1">
    <source>
        <dbReference type="Pfam" id="PF12680"/>
    </source>
</evidence>
<dbReference type="InterPro" id="IPR032710">
    <property type="entry name" value="NTF2-like_dom_sf"/>
</dbReference>
<organism evidence="2">
    <name type="scientific">Paraconexibacter sp. AEG42_29</name>
    <dbReference type="NCBI Taxonomy" id="2997339"/>
    <lineage>
        <taxon>Bacteria</taxon>
        <taxon>Bacillati</taxon>
        <taxon>Actinomycetota</taxon>
        <taxon>Thermoleophilia</taxon>
        <taxon>Solirubrobacterales</taxon>
        <taxon>Paraconexibacteraceae</taxon>
        <taxon>Paraconexibacter</taxon>
    </lineage>
</organism>
<dbReference type="Gene3D" id="3.10.450.50">
    <property type="match status" value="1"/>
</dbReference>
<dbReference type="InterPro" id="IPR037401">
    <property type="entry name" value="SnoaL-like"/>
</dbReference>
<protein>
    <recommendedName>
        <fullName evidence="1">SnoaL-like domain-containing protein</fullName>
    </recommendedName>
</protein>
<dbReference type="AlphaFoldDB" id="A0AAU7B2G6"/>
<dbReference type="SUPFAM" id="SSF54427">
    <property type="entry name" value="NTF2-like"/>
    <property type="match status" value="1"/>
</dbReference>
<evidence type="ECO:0000313" key="2">
    <source>
        <dbReference type="EMBL" id="XAY07729.1"/>
    </source>
</evidence>
<sequence>MTTTRKTDEAATRTAAETYFSAWKARDFDRLRSVLADGVSFRGPLGTADGPDECVKGIEGMSQIVTDIDVKAVTVDGEDVVTMFELHTRPAPPMLTANWSRVRDGRIAQIRVAFDPRPLLDAS</sequence>